<dbReference type="EMBL" id="WWCJ01000026">
    <property type="protein sequence ID" value="MYN05222.1"/>
    <property type="molecule type" value="Genomic_DNA"/>
</dbReference>
<name>A0A6N9HQT6_9BURK</name>
<protein>
    <submittedName>
        <fullName evidence="2">TIGR03016 family PEP-CTERM system-associated outer membrane protein</fullName>
    </submittedName>
</protein>
<evidence type="ECO:0000313" key="2">
    <source>
        <dbReference type="EMBL" id="MYN05222.1"/>
    </source>
</evidence>
<feature type="signal peptide" evidence="1">
    <location>
        <begin position="1"/>
        <end position="28"/>
    </location>
</feature>
<keyword evidence="3" id="KW-1185">Reference proteome</keyword>
<evidence type="ECO:0000256" key="1">
    <source>
        <dbReference type="SAM" id="SignalP"/>
    </source>
</evidence>
<sequence>MTITMVKRGGLVLLPLVAGLCAAFPAQAAWDFTPLAATRLTWSDNITLAQDERAESGFVMELAPGFQLANRSQRFDVDLTYTLRQYKYFGHKPTNSQSRSQDLNGNLKSRLIEDMLFLDAQAQVHQQAVSAFGPVGGNGYVRDNQNEVRSMSISPYLRHRFGAFASGELRYMYDTVSSDNIGYRRSDGNTVRANLVSGPSFRRVGWNASVVRAVYTQEIPGPKGVEEQSSSSKNANLGLSYAATSQLSVGAFAGYDDFDFSGLGGKQGGAAYGANIEWVPSARTSISASAGHRFYGPSYGLALTHRSRSTSWNVTYNDTVSSSRNQFVLPQALDTAAMLDNLFRSQISDPVMRAAAVQAYIRATGLPPSLSTNINFLSNRYSLQKQLNASFGWQAARSTAVLTLSKARREMLSSQEFDNVLLGNTLTTLNDNTDQIGVTATYSYKLGPRSVASVSGSAVNVESISTAQRSNYRNLRLSLTRSFGARVNGTLEARHVRGTRGLGSDQYTENAVTATLSAKF</sequence>
<dbReference type="Proteomes" id="UP000448575">
    <property type="component" value="Unassembled WGS sequence"/>
</dbReference>
<proteinExistence type="predicted"/>
<dbReference type="RefSeq" id="WP_161028168.1">
    <property type="nucleotide sequence ID" value="NZ_WWCJ01000026.1"/>
</dbReference>
<dbReference type="NCBIfam" id="TIGR03016">
    <property type="entry name" value="pepcterm_hypo_1"/>
    <property type="match status" value="1"/>
</dbReference>
<gene>
    <name evidence="2" type="ORF">GTP41_24305</name>
</gene>
<organism evidence="2 3">
    <name type="scientific">Pseudoduganella guangdongensis</name>
    <dbReference type="NCBI Taxonomy" id="2692179"/>
    <lineage>
        <taxon>Bacteria</taxon>
        <taxon>Pseudomonadati</taxon>
        <taxon>Pseudomonadota</taxon>
        <taxon>Betaproteobacteria</taxon>
        <taxon>Burkholderiales</taxon>
        <taxon>Oxalobacteraceae</taxon>
        <taxon>Telluria group</taxon>
        <taxon>Pseudoduganella</taxon>
    </lineage>
</organism>
<dbReference type="InterPro" id="IPR017467">
    <property type="entry name" value="CHP03016_PEP-CTERM"/>
</dbReference>
<reference evidence="2 3" key="1">
    <citation type="submission" date="2019-12" db="EMBL/GenBank/DDBJ databases">
        <title>Novel species isolated from a subtropical stream in China.</title>
        <authorList>
            <person name="Lu H."/>
        </authorList>
    </citation>
    <scope>NUCLEOTIDE SEQUENCE [LARGE SCALE GENOMIC DNA]</scope>
    <source>
        <strain evidence="2 3">DS3</strain>
    </source>
</reference>
<keyword evidence="1" id="KW-0732">Signal</keyword>
<comment type="caution">
    <text evidence="2">The sequence shown here is derived from an EMBL/GenBank/DDBJ whole genome shotgun (WGS) entry which is preliminary data.</text>
</comment>
<evidence type="ECO:0000313" key="3">
    <source>
        <dbReference type="Proteomes" id="UP000448575"/>
    </source>
</evidence>
<dbReference type="AlphaFoldDB" id="A0A6N9HQT6"/>
<feature type="chain" id="PRO_5027116355" evidence="1">
    <location>
        <begin position="29"/>
        <end position="520"/>
    </location>
</feature>
<accession>A0A6N9HQT6</accession>